<feature type="chain" id="PRO_5018115615" description="TonB C-terminal domain-containing protein" evidence="1">
    <location>
        <begin position="27"/>
        <end position="142"/>
    </location>
</feature>
<dbReference type="AlphaFoldDB" id="A0A3P1BU20"/>
<dbReference type="OrthoDB" id="957967at2"/>
<gene>
    <name evidence="2" type="ORF">EHT25_14075</name>
</gene>
<evidence type="ECO:0000313" key="2">
    <source>
        <dbReference type="EMBL" id="RRB04605.1"/>
    </source>
</evidence>
<keyword evidence="1" id="KW-0732">Signal</keyword>
<reference evidence="2 3" key="1">
    <citation type="submission" date="2018-11" db="EMBL/GenBank/DDBJ databases">
        <authorList>
            <person name="Zhou Z."/>
            <person name="Wang G."/>
        </authorList>
    </citation>
    <scope>NUCLEOTIDE SEQUENCE [LARGE SCALE GENOMIC DNA]</scope>
    <source>
        <strain evidence="2 3">KCTC52004</strain>
    </source>
</reference>
<accession>A0A3P1BU20</accession>
<dbReference type="EMBL" id="RQJO01000008">
    <property type="protein sequence ID" value="RRB04605.1"/>
    <property type="molecule type" value="Genomic_DNA"/>
</dbReference>
<evidence type="ECO:0008006" key="4">
    <source>
        <dbReference type="Google" id="ProtNLM"/>
    </source>
</evidence>
<evidence type="ECO:0000313" key="3">
    <source>
        <dbReference type="Proteomes" id="UP000271925"/>
    </source>
</evidence>
<proteinExistence type="predicted"/>
<sequence>MNHPFFRCLALIGGIFAVIASADVMAQSGLNGGKPIITYNTTGPVSIETQSPPAFPGGEDKLVDFILESIGEAETPVKLGRKTWLTATIDGEGKVISLVPASHNDPALKKELARIGALMPRWTPGQINRKGVETIYQFLVRR</sequence>
<keyword evidence="3" id="KW-1185">Reference proteome</keyword>
<dbReference type="Proteomes" id="UP000271925">
    <property type="component" value="Unassembled WGS sequence"/>
</dbReference>
<comment type="caution">
    <text evidence="2">The sequence shown here is derived from an EMBL/GenBank/DDBJ whole genome shotgun (WGS) entry which is preliminary data.</text>
</comment>
<evidence type="ECO:0000256" key="1">
    <source>
        <dbReference type="SAM" id="SignalP"/>
    </source>
</evidence>
<name>A0A3P1BU20_9BACT</name>
<protein>
    <recommendedName>
        <fullName evidence="4">TonB C-terminal domain-containing protein</fullName>
    </recommendedName>
</protein>
<feature type="signal peptide" evidence="1">
    <location>
        <begin position="1"/>
        <end position="26"/>
    </location>
</feature>
<organism evidence="2 3">
    <name type="scientific">Larkinella rosea</name>
    <dbReference type="NCBI Taxonomy" id="2025312"/>
    <lineage>
        <taxon>Bacteria</taxon>
        <taxon>Pseudomonadati</taxon>
        <taxon>Bacteroidota</taxon>
        <taxon>Cytophagia</taxon>
        <taxon>Cytophagales</taxon>
        <taxon>Spirosomataceae</taxon>
        <taxon>Larkinella</taxon>
    </lineage>
</organism>
<dbReference type="RefSeq" id="WP_124875495.1">
    <property type="nucleotide sequence ID" value="NZ_RQJO01000008.1"/>
</dbReference>